<evidence type="ECO:0000256" key="1">
    <source>
        <dbReference type="SAM" id="MobiDB-lite"/>
    </source>
</evidence>
<dbReference type="GO" id="GO:0008270">
    <property type="term" value="F:zinc ion binding"/>
    <property type="evidence" value="ECO:0007669"/>
    <property type="project" value="InterPro"/>
</dbReference>
<evidence type="ECO:0000313" key="3">
    <source>
        <dbReference type="Proteomes" id="UP001205998"/>
    </source>
</evidence>
<name>A0AAD5A912_SILAS</name>
<feature type="region of interest" description="Disordered" evidence="1">
    <location>
        <begin position="66"/>
        <end position="91"/>
    </location>
</feature>
<dbReference type="AlphaFoldDB" id="A0AAD5A912"/>
<comment type="caution">
    <text evidence="2">The sequence shown here is derived from an EMBL/GenBank/DDBJ whole genome shotgun (WGS) entry which is preliminary data.</text>
</comment>
<gene>
    <name evidence="2" type="ORF">C0J50_9218</name>
</gene>
<evidence type="ECO:0000313" key="2">
    <source>
        <dbReference type="EMBL" id="KAI5611807.1"/>
    </source>
</evidence>
<dbReference type="SUPFAM" id="SSF57756">
    <property type="entry name" value="Retrovirus zinc finger-like domains"/>
    <property type="match status" value="1"/>
</dbReference>
<feature type="compositionally biased region" description="Polar residues" evidence="1">
    <location>
        <begin position="69"/>
        <end position="78"/>
    </location>
</feature>
<feature type="non-terminal residue" evidence="2">
    <location>
        <position position="1"/>
    </location>
</feature>
<dbReference type="Proteomes" id="UP001205998">
    <property type="component" value="Unassembled WGS sequence"/>
</dbReference>
<dbReference type="GO" id="GO:0003676">
    <property type="term" value="F:nucleic acid binding"/>
    <property type="evidence" value="ECO:0007669"/>
    <property type="project" value="InterPro"/>
</dbReference>
<reference evidence="2" key="1">
    <citation type="submission" date="2018-07" db="EMBL/GenBank/DDBJ databases">
        <title>Comparative genomics of catfishes provides insights into carnivory and benthic adaptation.</title>
        <authorList>
            <person name="Zhang Y."/>
            <person name="Wang D."/>
            <person name="Peng Z."/>
            <person name="Zheng S."/>
            <person name="Shao F."/>
            <person name="Tao W."/>
        </authorList>
    </citation>
    <scope>NUCLEOTIDE SEQUENCE</scope>
    <source>
        <strain evidence="2">Chongqing</strain>
    </source>
</reference>
<protein>
    <submittedName>
        <fullName evidence="2">Nephrocystin-4-like</fullName>
    </submittedName>
</protein>
<organism evidence="2 3">
    <name type="scientific">Silurus asotus</name>
    <name type="common">Amur catfish</name>
    <name type="synonym">Parasilurus asotus</name>
    <dbReference type="NCBI Taxonomy" id="30991"/>
    <lineage>
        <taxon>Eukaryota</taxon>
        <taxon>Metazoa</taxon>
        <taxon>Chordata</taxon>
        <taxon>Craniata</taxon>
        <taxon>Vertebrata</taxon>
        <taxon>Euteleostomi</taxon>
        <taxon>Actinopterygii</taxon>
        <taxon>Neopterygii</taxon>
        <taxon>Teleostei</taxon>
        <taxon>Ostariophysi</taxon>
        <taxon>Siluriformes</taxon>
        <taxon>Siluridae</taxon>
        <taxon>Silurus</taxon>
    </lineage>
</organism>
<proteinExistence type="predicted"/>
<sequence length="210" mass="23302">VVDYSLRFRMLAASSGWNEAALLGTYRQGLNQELQMAMAPYDDTLGLEAFIQRSIRLSQRLTACRTPEAETTQVSASTAPEPKPMPLGSHRLSPQEQERRLASRACLCCEDHGHRIAQCPACPPRWMVSTVDVPSDISYLSKLTVSLTTPSLTLCLRPSQLQLRGELHFPGVPKLPPKILDQPLVYSVRGVLDSHRHGGSLAYLVDWLQP</sequence>
<dbReference type="InterPro" id="IPR036875">
    <property type="entry name" value="Znf_CCHC_sf"/>
</dbReference>
<dbReference type="EMBL" id="MU564999">
    <property type="protein sequence ID" value="KAI5611807.1"/>
    <property type="molecule type" value="Genomic_DNA"/>
</dbReference>
<keyword evidence="3" id="KW-1185">Reference proteome</keyword>
<accession>A0AAD5A912</accession>